<reference evidence="2" key="2">
    <citation type="submission" date="2021-08" db="EMBL/GenBank/DDBJ databases">
        <authorList>
            <person name="Eriksson T."/>
        </authorList>
    </citation>
    <scope>NUCLEOTIDE SEQUENCE</scope>
    <source>
        <strain evidence="2">Stoneville</strain>
        <tissue evidence="2">Whole head</tissue>
    </source>
</reference>
<accession>A0A8J6LB83</accession>
<evidence type="ECO:0000256" key="1">
    <source>
        <dbReference type="SAM" id="MobiDB-lite"/>
    </source>
</evidence>
<protein>
    <submittedName>
        <fullName evidence="2">Uncharacterized protein</fullName>
    </submittedName>
</protein>
<organism evidence="2 3">
    <name type="scientific">Tenebrio molitor</name>
    <name type="common">Yellow mealworm beetle</name>
    <dbReference type="NCBI Taxonomy" id="7067"/>
    <lineage>
        <taxon>Eukaryota</taxon>
        <taxon>Metazoa</taxon>
        <taxon>Ecdysozoa</taxon>
        <taxon>Arthropoda</taxon>
        <taxon>Hexapoda</taxon>
        <taxon>Insecta</taxon>
        <taxon>Pterygota</taxon>
        <taxon>Neoptera</taxon>
        <taxon>Endopterygota</taxon>
        <taxon>Coleoptera</taxon>
        <taxon>Polyphaga</taxon>
        <taxon>Cucujiformia</taxon>
        <taxon>Tenebrionidae</taxon>
        <taxon>Tenebrio</taxon>
    </lineage>
</organism>
<name>A0A8J6LB83_TENMO</name>
<gene>
    <name evidence="2" type="ORF">GEV33_008046</name>
</gene>
<comment type="caution">
    <text evidence="2">The sequence shown here is derived from an EMBL/GenBank/DDBJ whole genome shotgun (WGS) entry which is preliminary data.</text>
</comment>
<feature type="compositionally biased region" description="Pro residues" evidence="1">
    <location>
        <begin position="1"/>
        <end position="10"/>
    </location>
</feature>
<feature type="region of interest" description="Disordered" evidence="1">
    <location>
        <begin position="1"/>
        <end position="75"/>
    </location>
</feature>
<evidence type="ECO:0000313" key="3">
    <source>
        <dbReference type="Proteomes" id="UP000719412"/>
    </source>
</evidence>
<feature type="compositionally biased region" description="Basic and acidic residues" evidence="1">
    <location>
        <begin position="129"/>
        <end position="144"/>
    </location>
</feature>
<sequence>MARPQTPPLPDRGGSGASAAGPHGHRRHRRHPRPGGRELGATRTPLRMDCSANAPSARVKSTNNNKCACSARRHPQVDDHRRVITNNKTPPRVPSLFRERSFTSRTSDAQTVQTRVWERPAATDADGEGVDHSTPRGHTADDAKGASQRDFCEVSRLEMRSKPLYPTLSYTTSNMATVIGCSGIAELCRGRARLCANRLVPKSTDSRQMAKRWRRL</sequence>
<feature type="compositionally biased region" description="Basic residues" evidence="1">
    <location>
        <begin position="23"/>
        <end position="34"/>
    </location>
</feature>
<dbReference type="EMBL" id="JABDTM020023980">
    <property type="protein sequence ID" value="KAH0814745.1"/>
    <property type="molecule type" value="Genomic_DNA"/>
</dbReference>
<dbReference type="AlphaFoldDB" id="A0A8J6LB83"/>
<feature type="region of interest" description="Disordered" evidence="1">
    <location>
        <begin position="117"/>
        <end position="149"/>
    </location>
</feature>
<proteinExistence type="predicted"/>
<dbReference type="Proteomes" id="UP000719412">
    <property type="component" value="Unassembled WGS sequence"/>
</dbReference>
<keyword evidence="3" id="KW-1185">Reference proteome</keyword>
<evidence type="ECO:0000313" key="2">
    <source>
        <dbReference type="EMBL" id="KAH0814745.1"/>
    </source>
</evidence>
<reference evidence="2" key="1">
    <citation type="journal article" date="2020" name="J Insects Food Feed">
        <title>The yellow mealworm (Tenebrio molitor) genome: a resource for the emerging insects as food and feed industry.</title>
        <authorList>
            <person name="Eriksson T."/>
            <person name="Andere A."/>
            <person name="Kelstrup H."/>
            <person name="Emery V."/>
            <person name="Picard C."/>
        </authorList>
    </citation>
    <scope>NUCLEOTIDE SEQUENCE</scope>
    <source>
        <strain evidence="2">Stoneville</strain>
        <tissue evidence="2">Whole head</tissue>
    </source>
</reference>